<keyword evidence="6" id="KW-0680">Restriction system</keyword>
<keyword evidence="3" id="KW-0489">Methyltransferase</keyword>
<evidence type="ECO:0000256" key="4">
    <source>
        <dbReference type="ARBA" id="ARBA00022679"/>
    </source>
</evidence>
<gene>
    <name evidence="8" type="ORF">AVDCRST_MAG84-3293</name>
</gene>
<dbReference type="GO" id="GO:0009307">
    <property type="term" value="P:DNA restriction-modification system"/>
    <property type="evidence" value="ECO:0007669"/>
    <property type="project" value="UniProtKB-KW"/>
</dbReference>
<dbReference type="AlphaFoldDB" id="A0A6J4MFS2"/>
<keyword evidence="5" id="KW-0949">S-adenosyl-L-methionine</keyword>
<protein>
    <recommendedName>
        <fullName evidence="2">site-specific DNA-methyltransferase (cytosine-N(4)-specific)</fullName>
        <ecNumber evidence="2">2.1.1.113</ecNumber>
    </recommendedName>
</protein>
<dbReference type="PROSITE" id="PS00093">
    <property type="entry name" value="N4_MTASE"/>
    <property type="match status" value="1"/>
</dbReference>
<dbReference type="InterPro" id="IPR029063">
    <property type="entry name" value="SAM-dependent_MTases_sf"/>
</dbReference>
<dbReference type="InterPro" id="IPR017985">
    <property type="entry name" value="MeTrfase_CN4_CS"/>
</dbReference>
<dbReference type="EMBL" id="CADCTZ010000641">
    <property type="protein sequence ID" value="CAA9358173.1"/>
    <property type="molecule type" value="Genomic_DNA"/>
</dbReference>
<dbReference type="Gene3D" id="3.40.50.150">
    <property type="entry name" value="Vaccinia Virus protein VP39"/>
    <property type="match status" value="1"/>
</dbReference>
<keyword evidence="4" id="KW-0808">Transferase</keyword>
<accession>A0A6J4MFS2</accession>
<evidence type="ECO:0000256" key="2">
    <source>
        <dbReference type="ARBA" id="ARBA00012185"/>
    </source>
</evidence>
<comment type="catalytic activity">
    <reaction evidence="7">
        <text>a 2'-deoxycytidine in DNA + S-adenosyl-L-methionine = an N(4)-methyl-2'-deoxycytidine in DNA + S-adenosyl-L-homocysteine + H(+)</text>
        <dbReference type="Rhea" id="RHEA:16857"/>
        <dbReference type="Rhea" id="RHEA-COMP:11369"/>
        <dbReference type="Rhea" id="RHEA-COMP:13674"/>
        <dbReference type="ChEBI" id="CHEBI:15378"/>
        <dbReference type="ChEBI" id="CHEBI:57856"/>
        <dbReference type="ChEBI" id="CHEBI:59789"/>
        <dbReference type="ChEBI" id="CHEBI:85452"/>
        <dbReference type="ChEBI" id="CHEBI:137933"/>
        <dbReference type="EC" id="2.1.1.113"/>
    </reaction>
</comment>
<evidence type="ECO:0000256" key="1">
    <source>
        <dbReference type="ARBA" id="ARBA00010203"/>
    </source>
</evidence>
<dbReference type="EC" id="2.1.1.113" evidence="2"/>
<dbReference type="GO" id="GO:0003677">
    <property type="term" value="F:DNA binding"/>
    <property type="evidence" value="ECO:0007669"/>
    <property type="project" value="InterPro"/>
</dbReference>
<sequence>MSAFELMVQTQVQDMRIAGKTAANTAKSVRSDARTCLGVPDDFADLIITSPPYANNYDYADATRLEMCFAGEISGKTGSITSLCAKAVCGLGDDRDLTIACINSS</sequence>
<dbReference type="SUPFAM" id="SSF53335">
    <property type="entry name" value="S-adenosyl-L-methionine-dependent methyltransferases"/>
    <property type="match status" value="1"/>
</dbReference>
<comment type="similarity">
    <text evidence="1">Belongs to the N(4)/N(6)-methyltransferase family. N(4) subfamily.</text>
</comment>
<evidence type="ECO:0000256" key="3">
    <source>
        <dbReference type="ARBA" id="ARBA00022603"/>
    </source>
</evidence>
<evidence type="ECO:0000256" key="7">
    <source>
        <dbReference type="ARBA" id="ARBA00049120"/>
    </source>
</evidence>
<organism evidence="8">
    <name type="scientific">uncultured Microcoleus sp</name>
    <dbReference type="NCBI Taxonomy" id="259945"/>
    <lineage>
        <taxon>Bacteria</taxon>
        <taxon>Bacillati</taxon>
        <taxon>Cyanobacteriota</taxon>
        <taxon>Cyanophyceae</taxon>
        <taxon>Oscillatoriophycideae</taxon>
        <taxon>Oscillatoriales</taxon>
        <taxon>Microcoleaceae</taxon>
        <taxon>Microcoleus</taxon>
        <taxon>environmental samples</taxon>
    </lineage>
</organism>
<proteinExistence type="inferred from homology"/>
<evidence type="ECO:0000256" key="6">
    <source>
        <dbReference type="ARBA" id="ARBA00022747"/>
    </source>
</evidence>
<evidence type="ECO:0000313" key="8">
    <source>
        <dbReference type="EMBL" id="CAA9358173.1"/>
    </source>
</evidence>
<dbReference type="GO" id="GO:0015667">
    <property type="term" value="F:site-specific DNA-methyltransferase (cytosine-N4-specific) activity"/>
    <property type="evidence" value="ECO:0007669"/>
    <property type="project" value="UniProtKB-EC"/>
</dbReference>
<name>A0A6J4MFS2_9CYAN</name>
<evidence type="ECO:0000256" key="5">
    <source>
        <dbReference type="ARBA" id="ARBA00022691"/>
    </source>
</evidence>
<reference evidence="8" key="1">
    <citation type="submission" date="2020-02" db="EMBL/GenBank/DDBJ databases">
        <authorList>
            <person name="Meier V. D."/>
        </authorList>
    </citation>
    <scope>NUCLEOTIDE SEQUENCE</scope>
    <source>
        <strain evidence="8">AVDCRST_MAG84</strain>
    </source>
</reference>
<dbReference type="GO" id="GO:0032259">
    <property type="term" value="P:methylation"/>
    <property type="evidence" value="ECO:0007669"/>
    <property type="project" value="UniProtKB-KW"/>
</dbReference>